<proteinExistence type="predicted"/>
<comment type="caution">
    <text evidence="1">The sequence shown here is derived from an EMBL/GenBank/DDBJ whole genome shotgun (WGS) entry which is preliminary data.</text>
</comment>
<dbReference type="HOGENOM" id="CLU_2830305_0_0_6"/>
<accession>A0A077NWE8</accession>
<protein>
    <submittedName>
        <fullName evidence="1">Uncharacterized protein</fullName>
    </submittedName>
</protein>
<organism evidence="1 2">
    <name type="scientific">Xenorhabdus bovienii str. feltiae Moldova</name>
    <dbReference type="NCBI Taxonomy" id="1398200"/>
    <lineage>
        <taxon>Bacteria</taxon>
        <taxon>Pseudomonadati</taxon>
        <taxon>Pseudomonadota</taxon>
        <taxon>Gammaproteobacteria</taxon>
        <taxon>Enterobacterales</taxon>
        <taxon>Morganellaceae</taxon>
        <taxon>Xenorhabdus</taxon>
    </lineage>
</organism>
<sequence>MDIVILRKIKNGSSLWSHFFIIHSIKNLPVSFHSLSDFNKLRSLSFRVVDFYGEHSDYEILANFWC</sequence>
<evidence type="ECO:0000313" key="1">
    <source>
        <dbReference type="EMBL" id="CDH03185.1"/>
    </source>
</evidence>
<evidence type="ECO:0000313" key="2">
    <source>
        <dbReference type="Proteomes" id="UP000028487"/>
    </source>
</evidence>
<reference evidence="1" key="1">
    <citation type="submission" date="2013-07" db="EMBL/GenBank/DDBJ databases">
        <title>Sub-species coevolution in mutualistic symbiosis.</title>
        <authorList>
            <person name="Murfin K."/>
            <person name="Klassen J."/>
            <person name="Lee M."/>
            <person name="Forst S."/>
            <person name="Stock P."/>
            <person name="Goodrich-Blair H."/>
        </authorList>
    </citation>
    <scope>NUCLEOTIDE SEQUENCE [LARGE SCALE GENOMIC DNA]</scope>
    <source>
        <strain evidence="1">Feltiae Moldova</strain>
    </source>
</reference>
<gene>
    <name evidence="1" type="ORF">XBFM1_60014</name>
</gene>
<dbReference type="Proteomes" id="UP000028487">
    <property type="component" value="Unassembled WGS sequence"/>
</dbReference>
<dbReference type="EMBL" id="CBSV010000232">
    <property type="protein sequence ID" value="CDH03185.1"/>
    <property type="molecule type" value="Genomic_DNA"/>
</dbReference>
<name>A0A077NWE8_XENBV</name>
<dbReference type="AlphaFoldDB" id="A0A077NWE8"/>